<dbReference type="AlphaFoldDB" id="A0A1I6IKL2"/>
<feature type="region of interest" description="Disordered" evidence="1">
    <location>
        <begin position="31"/>
        <end position="60"/>
    </location>
</feature>
<feature type="region of interest" description="Disordered" evidence="1">
    <location>
        <begin position="429"/>
        <end position="465"/>
    </location>
</feature>
<keyword evidence="3" id="KW-0456">Lyase</keyword>
<keyword evidence="4" id="KW-1185">Reference proteome</keyword>
<keyword evidence="2" id="KW-0472">Membrane</keyword>
<evidence type="ECO:0000313" key="3">
    <source>
        <dbReference type="EMBL" id="SFR67327.1"/>
    </source>
</evidence>
<accession>A0A1I6IKL2</accession>
<keyword evidence="2" id="KW-1133">Transmembrane helix</keyword>
<name>A0A1I6IKL2_9EURY</name>
<dbReference type="SUPFAM" id="SSF51126">
    <property type="entry name" value="Pectin lyase-like"/>
    <property type="match status" value="1"/>
</dbReference>
<dbReference type="EMBL" id="FOYS01000006">
    <property type="protein sequence ID" value="SFR67327.1"/>
    <property type="molecule type" value="Genomic_DNA"/>
</dbReference>
<proteinExistence type="predicted"/>
<dbReference type="GO" id="GO:0016829">
    <property type="term" value="F:lyase activity"/>
    <property type="evidence" value="ECO:0007669"/>
    <property type="project" value="UniProtKB-KW"/>
</dbReference>
<dbReference type="InterPro" id="IPR011050">
    <property type="entry name" value="Pectin_lyase_fold/virulence"/>
</dbReference>
<feature type="compositionally biased region" description="Polar residues" evidence="1">
    <location>
        <begin position="456"/>
        <end position="465"/>
    </location>
</feature>
<feature type="transmembrane region" description="Helical" evidence="2">
    <location>
        <begin position="12"/>
        <end position="31"/>
    </location>
</feature>
<evidence type="ECO:0000256" key="1">
    <source>
        <dbReference type="SAM" id="MobiDB-lite"/>
    </source>
</evidence>
<reference evidence="4" key="1">
    <citation type="submission" date="2016-10" db="EMBL/GenBank/DDBJ databases">
        <authorList>
            <person name="Varghese N."/>
            <person name="Submissions S."/>
        </authorList>
    </citation>
    <scope>NUCLEOTIDE SEQUENCE [LARGE SCALE GENOMIC DNA]</scope>
    <source>
        <strain evidence="4">CGMCC 1.8711</strain>
    </source>
</reference>
<evidence type="ECO:0000256" key="2">
    <source>
        <dbReference type="SAM" id="Phobius"/>
    </source>
</evidence>
<gene>
    <name evidence="3" type="ORF">SAMN04488124_3348</name>
</gene>
<feature type="compositionally biased region" description="Low complexity" evidence="1">
    <location>
        <begin position="41"/>
        <end position="60"/>
    </location>
</feature>
<dbReference type="RefSeq" id="WP_089883034.1">
    <property type="nucleotide sequence ID" value="NZ_FOYS01000006.1"/>
</dbReference>
<evidence type="ECO:0000313" key="4">
    <source>
        <dbReference type="Proteomes" id="UP000243250"/>
    </source>
</evidence>
<organism evidence="3 4">
    <name type="scientific">Halogeometricum limi</name>
    <dbReference type="NCBI Taxonomy" id="555875"/>
    <lineage>
        <taxon>Archaea</taxon>
        <taxon>Methanobacteriati</taxon>
        <taxon>Methanobacteriota</taxon>
        <taxon>Stenosarchaea group</taxon>
        <taxon>Halobacteria</taxon>
        <taxon>Halobacteriales</taxon>
        <taxon>Haloferacaceae</taxon>
        <taxon>Halogeometricum</taxon>
    </lineage>
</organism>
<sequence>MTEREITRREALAAIVATVVGVVGIAVAFFLPDDDTPPRPGTETPGPSTSTEGPTTEPGPAYEDIRDYGAAVDGKTDDTGAILRAIEAASPGGIVQMPPGTISISGIDTDGKAIRLGPENANLTLRGAGPGSDGTRLVLAEGHEGVHGAITIESKPNESLGTVRFENFAVDGQKGKQGENPGLGIHTEAEGTFVMRDCHVTSWRNAGLKLSGGMDADIRYCRFDNNGLLSNGGHDISPNQSRRPTNTVIKRVLCSNSGGVSIDVGQNNDANLQTVLVERCVLLDSRGSLKISTENNSTTVRHTLMRGDDGTTIPVKVNPTDVSIDDVTLDNVLIDGGGWPGIDFPCPGRLHLNEVAIKNIDQNNQERGRDRGGIYTRKIDFGDSGRVSLHNIGQNDDSIGLNIKEGGGSIAEVVYGGLEDLGITEGVEIQKRTRGAPLEPDVPSEDDVGPRANRPDTPTATESQG</sequence>
<dbReference type="Proteomes" id="UP000243250">
    <property type="component" value="Unassembled WGS sequence"/>
</dbReference>
<dbReference type="InterPro" id="IPR012334">
    <property type="entry name" value="Pectin_lyas_fold"/>
</dbReference>
<dbReference type="OrthoDB" id="324485at2157"/>
<dbReference type="Gene3D" id="2.160.20.10">
    <property type="entry name" value="Single-stranded right-handed beta-helix, Pectin lyase-like"/>
    <property type="match status" value="1"/>
</dbReference>
<keyword evidence="2" id="KW-0812">Transmembrane</keyword>
<protein>
    <submittedName>
        <fullName evidence="3">Pectate lyase superfamily protein</fullName>
    </submittedName>
</protein>